<dbReference type="EMBL" id="BRYA01000346">
    <property type="protein sequence ID" value="GMI47471.1"/>
    <property type="molecule type" value="Genomic_DNA"/>
</dbReference>
<reference evidence="16" key="1">
    <citation type="journal article" date="2023" name="Commun. Biol.">
        <title>Genome analysis of Parmales, the sister group of diatoms, reveals the evolutionary specialization of diatoms from phago-mixotrophs to photoautotrophs.</title>
        <authorList>
            <person name="Ban H."/>
            <person name="Sato S."/>
            <person name="Yoshikawa S."/>
            <person name="Yamada K."/>
            <person name="Nakamura Y."/>
            <person name="Ichinomiya M."/>
            <person name="Sato N."/>
            <person name="Blanc-Mathieu R."/>
            <person name="Endo H."/>
            <person name="Kuwata A."/>
            <person name="Ogata H."/>
        </authorList>
    </citation>
    <scope>NUCLEOTIDE SEQUENCE [LARGE SCALE GENOMIC DNA]</scope>
</reference>
<accession>A0A9W7LF16</accession>
<feature type="compositionally biased region" description="Polar residues" evidence="13">
    <location>
        <begin position="59"/>
        <end position="72"/>
    </location>
</feature>
<dbReference type="SUPFAM" id="SSF54160">
    <property type="entry name" value="Chromo domain-like"/>
    <property type="match status" value="1"/>
</dbReference>
<gene>
    <name evidence="15" type="ORF">TrCOL_g9646</name>
</gene>
<dbReference type="PROSITE" id="PS51726">
    <property type="entry name" value="MYST_HAT"/>
    <property type="match status" value="1"/>
</dbReference>
<dbReference type="PANTHER" id="PTHR10615">
    <property type="entry name" value="HISTONE ACETYLTRANSFERASE"/>
    <property type="match status" value="1"/>
</dbReference>
<evidence type="ECO:0000313" key="16">
    <source>
        <dbReference type="Proteomes" id="UP001165065"/>
    </source>
</evidence>
<keyword evidence="9" id="KW-0007">Acetylation</keyword>
<dbReference type="InterPro" id="IPR050603">
    <property type="entry name" value="MYST_HAT"/>
</dbReference>
<keyword evidence="8" id="KW-0156">Chromatin regulator</keyword>
<keyword evidence="10 12" id="KW-0539">Nucleus</keyword>
<dbReference type="GO" id="GO:0003682">
    <property type="term" value="F:chromatin binding"/>
    <property type="evidence" value="ECO:0007669"/>
    <property type="project" value="TreeGrafter"/>
</dbReference>
<dbReference type="InterPro" id="IPR036388">
    <property type="entry name" value="WH-like_DNA-bd_sf"/>
</dbReference>
<organism evidence="15 16">
    <name type="scientific">Triparma columacea</name>
    <dbReference type="NCBI Taxonomy" id="722753"/>
    <lineage>
        <taxon>Eukaryota</taxon>
        <taxon>Sar</taxon>
        <taxon>Stramenopiles</taxon>
        <taxon>Ochrophyta</taxon>
        <taxon>Bolidophyceae</taxon>
        <taxon>Parmales</taxon>
        <taxon>Triparmaceae</taxon>
        <taxon>Triparma</taxon>
    </lineage>
</organism>
<proteinExistence type="inferred from homology"/>
<evidence type="ECO:0000256" key="8">
    <source>
        <dbReference type="ARBA" id="ARBA00022853"/>
    </source>
</evidence>
<protein>
    <recommendedName>
        <fullName evidence="3 12">Histone acetyltransferase</fullName>
        <ecNumber evidence="3 12">2.3.1.48</ecNumber>
    </recommendedName>
</protein>
<dbReference type="InterPro" id="IPR016197">
    <property type="entry name" value="Chromo-like_dom_sf"/>
</dbReference>
<keyword evidence="5" id="KW-0479">Metal-binding</keyword>
<dbReference type="FunFam" id="1.10.10.10:FF:000476">
    <property type="entry name" value="Histone acetyltransferase"/>
    <property type="match status" value="1"/>
</dbReference>
<feature type="compositionally biased region" description="Basic and acidic residues" evidence="13">
    <location>
        <begin position="289"/>
        <end position="301"/>
    </location>
</feature>
<keyword evidence="16" id="KW-1185">Reference proteome</keyword>
<dbReference type="PANTHER" id="PTHR10615:SF161">
    <property type="entry name" value="HISTONE ACETYLTRANSFERASE KAT7"/>
    <property type="match status" value="1"/>
</dbReference>
<dbReference type="Proteomes" id="UP001165065">
    <property type="component" value="Unassembled WGS sequence"/>
</dbReference>
<dbReference type="InterPro" id="IPR040706">
    <property type="entry name" value="Zf-MYST"/>
</dbReference>
<dbReference type="GO" id="GO:0003712">
    <property type="term" value="F:transcription coregulator activity"/>
    <property type="evidence" value="ECO:0007669"/>
    <property type="project" value="TreeGrafter"/>
</dbReference>
<evidence type="ECO:0000256" key="1">
    <source>
        <dbReference type="ARBA" id="ARBA00004123"/>
    </source>
</evidence>
<feature type="compositionally biased region" description="Gly residues" evidence="13">
    <location>
        <begin position="636"/>
        <end position="650"/>
    </location>
</feature>
<feature type="region of interest" description="Disordered" evidence="13">
    <location>
        <begin position="232"/>
        <end position="304"/>
    </location>
</feature>
<dbReference type="FunFam" id="3.40.630.30:FF:000002">
    <property type="entry name" value="Histone acetyltransferase"/>
    <property type="match status" value="1"/>
</dbReference>
<evidence type="ECO:0000259" key="14">
    <source>
        <dbReference type="PROSITE" id="PS51726"/>
    </source>
</evidence>
<dbReference type="GO" id="GO:0005634">
    <property type="term" value="C:nucleus"/>
    <property type="evidence" value="ECO:0007669"/>
    <property type="project" value="UniProtKB-SubCell"/>
</dbReference>
<feature type="region of interest" description="Disordered" evidence="13">
    <location>
        <begin position="1"/>
        <end position="159"/>
    </location>
</feature>
<dbReference type="Gene3D" id="3.40.630.30">
    <property type="match status" value="1"/>
</dbReference>
<dbReference type="EC" id="2.3.1.48" evidence="3 12"/>
<dbReference type="Pfam" id="PF17772">
    <property type="entry name" value="zf-MYST"/>
    <property type="match status" value="1"/>
</dbReference>
<feature type="compositionally biased region" description="Low complexity" evidence="13">
    <location>
        <begin position="95"/>
        <end position="139"/>
    </location>
</feature>
<evidence type="ECO:0000256" key="7">
    <source>
        <dbReference type="ARBA" id="ARBA00022833"/>
    </source>
</evidence>
<evidence type="ECO:0000256" key="10">
    <source>
        <dbReference type="ARBA" id="ARBA00023242"/>
    </source>
</evidence>
<dbReference type="OrthoDB" id="787137at2759"/>
<keyword evidence="6" id="KW-0863">Zinc-finger</keyword>
<evidence type="ECO:0000256" key="12">
    <source>
        <dbReference type="RuleBase" id="RU361211"/>
    </source>
</evidence>
<keyword evidence="4" id="KW-0808">Transferase</keyword>
<dbReference type="Gene3D" id="1.10.10.10">
    <property type="entry name" value="Winged helix-like DNA-binding domain superfamily/Winged helix DNA-binding domain"/>
    <property type="match status" value="1"/>
</dbReference>
<name>A0A9W7LF16_9STRA</name>
<evidence type="ECO:0000256" key="5">
    <source>
        <dbReference type="ARBA" id="ARBA00022723"/>
    </source>
</evidence>
<feature type="domain" description="MYST-type HAT" evidence="14">
    <location>
        <begin position="329"/>
        <end position="604"/>
    </location>
</feature>
<evidence type="ECO:0000256" key="13">
    <source>
        <dbReference type="SAM" id="MobiDB-lite"/>
    </source>
</evidence>
<dbReference type="GO" id="GO:0004402">
    <property type="term" value="F:histone acetyltransferase activity"/>
    <property type="evidence" value="ECO:0007669"/>
    <property type="project" value="InterPro"/>
</dbReference>
<dbReference type="Gene3D" id="3.30.60.60">
    <property type="entry name" value="N-acetyl transferase-like"/>
    <property type="match status" value="1"/>
</dbReference>
<feature type="compositionally biased region" description="Basic and acidic residues" evidence="13">
    <location>
        <begin position="232"/>
        <end position="274"/>
    </location>
</feature>
<comment type="catalytic activity">
    <reaction evidence="12">
        <text>L-lysyl-[protein] + acetyl-CoA = N(6)-acetyl-L-lysyl-[protein] + CoA + H(+)</text>
        <dbReference type="Rhea" id="RHEA:45948"/>
        <dbReference type="Rhea" id="RHEA-COMP:9752"/>
        <dbReference type="Rhea" id="RHEA-COMP:10731"/>
        <dbReference type="ChEBI" id="CHEBI:15378"/>
        <dbReference type="ChEBI" id="CHEBI:29969"/>
        <dbReference type="ChEBI" id="CHEBI:57287"/>
        <dbReference type="ChEBI" id="CHEBI:57288"/>
        <dbReference type="ChEBI" id="CHEBI:61930"/>
        <dbReference type="EC" id="2.3.1.48"/>
    </reaction>
</comment>
<sequence>MPGVVDLKRKNTTPLKKQNPRGAAARSVAKKAEKDAAIAAALLLKQNGGDPSEFPTPPGSASSKDGNASVSSPMDIPTPSPTTGSSSGLSIVAPSTSQETTSSSTPILSPLAPPSSSASQTSSSKPTSKPSTPKGSKPSTPRPRKDPDTHPYTRGSIIECLYGGPSGTPMLCDVIERSQKVKPTEADPEGGEWKYYVHWHGLNRRMDEWVGTQRIVSTPSVAGGKYKKVEGERKRLEAEGKKEREKKEKELRERREREGRDRGGAGGVEKEGGRRRTRRSGQEDEREDDETKSQEGERDRGLVNTMAVAEIDEHEGMDEASLREHEEVTKVKNVASIVLGAYKMDTWYFSPFPKEKVGEFTECLWIDEWTMNFYTSAGAMTRDRGRINRRHPPGNEIYRKGNLSMFEIDGEGEREYCQNLCYVAKLFLDHKTLYYDVDPFLFYVLCESDDRGYHPVGYYSKEKYSDVGYNLACILTFPCHQRKGYGRFLIAFSYLLSKKEEKVGSPEKPMSDLGQQAYKPYWTSTIVDYLVQKSGRSEISIMEISKDTSIMAEDIIFSLNQVGILKFIHGEYFVSCEPSILSHLSKKHPTKPPHIDPSQLHWTPYLTDVRRDKFSIHNKRPTYGDGGNSRITVTGEFGGGRGGGSGAMAR</sequence>
<evidence type="ECO:0000256" key="2">
    <source>
        <dbReference type="ARBA" id="ARBA00010107"/>
    </source>
</evidence>
<comment type="subcellular location">
    <subcellularLocation>
        <location evidence="1 12">Nucleus</location>
    </subcellularLocation>
</comment>
<dbReference type="Pfam" id="PF01853">
    <property type="entry name" value="MOZ_SAS"/>
    <property type="match status" value="1"/>
</dbReference>
<comment type="caution">
    <text evidence="15">The sequence shown here is derived from an EMBL/GenBank/DDBJ whole genome shotgun (WGS) entry which is preliminary data.</text>
</comment>
<feature type="active site" description="Proton donor/acceptor" evidence="11">
    <location>
        <position position="507"/>
    </location>
</feature>
<dbReference type="GO" id="GO:0000785">
    <property type="term" value="C:chromatin"/>
    <property type="evidence" value="ECO:0007669"/>
    <property type="project" value="TreeGrafter"/>
</dbReference>
<evidence type="ECO:0000256" key="4">
    <source>
        <dbReference type="ARBA" id="ARBA00022679"/>
    </source>
</evidence>
<dbReference type="InterPro" id="IPR016181">
    <property type="entry name" value="Acyl_CoA_acyltransferase"/>
</dbReference>
<keyword evidence="7" id="KW-0862">Zinc</keyword>
<dbReference type="GO" id="GO:0006357">
    <property type="term" value="P:regulation of transcription by RNA polymerase II"/>
    <property type="evidence" value="ECO:0007669"/>
    <property type="project" value="TreeGrafter"/>
</dbReference>
<evidence type="ECO:0000256" key="9">
    <source>
        <dbReference type="ARBA" id="ARBA00022990"/>
    </source>
</evidence>
<dbReference type="InterPro" id="IPR025995">
    <property type="entry name" value="Tudor-knot"/>
</dbReference>
<comment type="similarity">
    <text evidence="2 12">Belongs to the MYST (SAS/MOZ) family.</text>
</comment>
<dbReference type="InterPro" id="IPR002717">
    <property type="entry name" value="HAT_MYST-type"/>
</dbReference>
<feature type="region of interest" description="Disordered" evidence="13">
    <location>
        <begin position="618"/>
        <end position="650"/>
    </location>
</feature>
<dbReference type="Pfam" id="PF11717">
    <property type="entry name" value="Tudor-knot"/>
    <property type="match status" value="1"/>
</dbReference>
<dbReference type="SUPFAM" id="SSF55729">
    <property type="entry name" value="Acyl-CoA N-acyltransferases (Nat)"/>
    <property type="match status" value="1"/>
</dbReference>
<evidence type="ECO:0000256" key="3">
    <source>
        <dbReference type="ARBA" id="ARBA00013184"/>
    </source>
</evidence>
<evidence type="ECO:0000256" key="11">
    <source>
        <dbReference type="PIRSR" id="PIRSR602717-51"/>
    </source>
</evidence>
<evidence type="ECO:0000256" key="6">
    <source>
        <dbReference type="ARBA" id="ARBA00022771"/>
    </source>
</evidence>
<evidence type="ECO:0000313" key="15">
    <source>
        <dbReference type="EMBL" id="GMI47471.1"/>
    </source>
</evidence>
<dbReference type="Gene3D" id="2.30.30.140">
    <property type="match status" value="1"/>
</dbReference>
<dbReference type="GO" id="GO:0008270">
    <property type="term" value="F:zinc ion binding"/>
    <property type="evidence" value="ECO:0007669"/>
    <property type="project" value="UniProtKB-KW"/>
</dbReference>
<dbReference type="AlphaFoldDB" id="A0A9W7LF16"/>